<feature type="transmembrane region" description="Helical" evidence="9">
    <location>
        <begin position="184"/>
        <end position="203"/>
    </location>
</feature>
<dbReference type="STRING" id="1618345.UT18_C0005G0030"/>
<comment type="subcellular location">
    <subcellularLocation>
        <location evidence="1">Cell membrane</location>
        <topology evidence="1">Multi-pass membrane protein</topology>
    </subcellularLocation>
</comment>
<keyword evidence="5 9" id="KW-1133">Transmembrane helix</keyword>
<dbReference type="GO" id="GO:0071555">
    <property type="term" value="P:cell wall organization"/>
    <property type="evidence" value="ECO:0007669"/>
    <property type="project" value="TreeGrafter"/>
</dbReference>
<feature type="transmembrane region" description="Helical" evidence="9">
    <location>
        <begin position="49"/>
        <end position="66"/>
    </location>
</feature>
<evidence type="ECO:0000256" key="2">
    <source>
        <dbReference type="ARBA" id="ARBA00022475"/>
    </source>
</evidence>
<feature type="compositionally biased region" description="Basic residues" evidence="8">
    <location>
        <begin position="352"/>
        <end position="363"/>
    </location>
</feature>
<evidence type="ECO:0000256" key="6">
    <source>
        <dbReference type="ARBA" id="ARBA00023136"/>
    </source>
</evidence>
<dbReference type="Proteomes" id="UP000034207">
    <property type="component" value="Unassembled WGS sequence"/>
</dbReference>
<evidence type="ECO:0000313" key="10">
    <source>
        <dbReference type="EMBL" id="KKQ95020.1"/>
    </source>
</evidence>
<dbReference type="GO" id="GO:0009103">
    <property type="term" value="P:lipopolysaccharide biosynthetic process"/>
    <property type="evidence" value="ECO:0007669"/>
    <property type="project" value="TreeGrafter"/>
</dbReference>
<feature type="binding site" evidence="7">
    <location>
        <position position="212"/>
    </location>
    <ligand>
        <name>Mg(2+)</name>
        <dbReference type="ChEBI" id="CHEBI:18420"/>
    </ligand>
</feature>
<feature type="transmembrane region" description="Helical" evidence="9">
    <location>
        <begin position="312"/>
        <end position="329"/>
    </location>
</feature>
<dbReference type="EMBL" id="LBVV01000005">
    <property type="protein sequence ID" value="KKQ95020.1"/>
    <property type="molecule type" value="Genomic_DNA"/>
</dbReference>
<keyword evidence="3 10" id="KW-0808">Transferase</keyword>
<feature type="transmembrane region" description="Helical" evidence="9">
    <location>
        <begin position="6"/>
        <end position="28"/>
    </location>
</feature>
<keyword evidence="7" id="KW-0460">Magnesium</keyword>
<evidence type="ECO:0000256" key="5">
    <source>
        <dbReference type="ARBA" id="ARBA00022989"/>
    </source>
</evidence>
<gene>
    <name evidence="10" type="ORF">UT18_C0005G0030</name>
</gene>
<sequence>MFEIYLFYAFIAFLLTYFATPIVIRASYAIGALDHPGVRRIHKKATPNIGGLAIFFGFIMVTIFSLELSREVLGLILGSTLMLIMGFVDDIVGLKAIPKLISQITGALILIYFGISIEFLTNPTGATSVFALGWLSYPLTVIWIVGITNAINIIDGIDGQAAGVVTISAAVIAAVAFLTGRPQILPLALYLGASSLAFLRYNFFPAKIFMGDTGSQFLGFTLAGIAIIGTLKSAALISLLIPALAVGVPLFDTAAAIIRRTKNKKPIAVADKEHLHHFFLNMGYNQRQAVLIMYGLNTILGLLAIISTQVSSWQSVVLFLMAIIFMIFIKTGKFKTKKSTKTTVKKSSEKKNTKKPVKKEKKK</sequence>
<name>A0A0G0M3T0_UNCC2</name>
<feature type="region of interest" description="Disordered" evidence="8">
    <location>
        <begin position="339"/>
        <end position="363"/>
    </location>
</feature>
<evidence type="ECO:0000313" key="11">
    <source>
        <dbReference type="Proteomes" id="UP000034207"/>
    </source>
</evidence>
<feature type="transmembrane region" description="Helical" evidence="9">
    <location>
        <begin position="289"/>
        <end position="306"/>
    </location>
</feature>
<evidence type="ECO:0000256" key="4">
    <source>
        <dbReference type="ARBA" id="ARBA00022692"/>
    </source>
</evidence>
<proteinExistence type="predicted"/>
<reference evidence="10 11" key="1">
    <citation type="journal article" date="2015" name="Nature">
        <title>rRNA introns, odd ribosomes, and small enigmatic genomes across a large radiation of phyla.</title>
        <authorList>
            <person name="Brown C.T."/>
            <person name="Hug L.A."/>
            <person name="Thomas B.C."/>
            <person name="Sharon I."/>
            <person name="Castelle C.J."/>
            <person name="Singh A."/>
            <person name="Wilkins M.J."/>
            <person name="Williams K.H."/>
            <person name="Banfield J.F."/>
        </authorList>
    </citation>
    <scope>NUCLEOTIDE SEQUENCE [LARGE SCALE GENOMIC DNA]</scope>
</reference>
<keyword evidence="6 9" id="KW-0472">Membrane</keyword>
<comment type="caution">
    <text evidence="10">The sequence shown here is derived from an EMBL/GenBank/DDBJ whole genome shotgun (WGS) entry which is preliminary data.</text>
</comment>
<evidence type="ECO:0000256" key="3">
    <source>
        <dbReference type="ARBA" id="ARBA00022679"/>
    </source>
</evidence>
<dbReference type="GO" id="GO:0005886">
    <property type="term" value="C:plasma membrane"/>
    <property type="evidence" value="ECO:0007669"/>
    <property type="project" value="UniProtKB-SubCell"/>
</dbReference>
<evidence type="ECO:0000256" key="8">
    <source>
        <dbReference type="SAM" id="MobiDB-lite"/>
    </source>
</evidence>
<organism evidence="10 11">
    <name type="scientific">candidate division CPR2 bacterium GW2011_GWC2_39_10</name>
    <dbReference type="NCBI Taxonomy" id="1618345"/>
    <lineage>
        <taxon>Bacteria</taxon>
        <taxon>Bacteria division CPR2</taxon>
    </lineage>
</organism>
<dbReference type="AlphaFoldDB" id="A0A0G0M3T0"/>
<feature type="transmembrane region" description="Helical" evidence="9">
    <location>
        <begin position="237"/>
        <end position="258"/>
    </location>
</feature>
<dbReference type="CDD" id="cd06853">
    <property type="entry name" value="GT_WecA_like"/>
    <property type="match status" value="1"/>
</dbReference>
<feature type="binding site" evidence="7">
    <location>
        <position position="152"/>
    </location>
    <ligand>
        <name>Mg(2+)</name>
        <dbReference type="ChEBI" id="CHEBI:18420"/>
    </ligand>
</feature>
<evidence type="ECO:0000256" key="1">
    <source>
        <dbReference type="ARBA" id="ARBA00004651"/>
    </source>
</evidence>
<comment type="cofactor">
    <cofactor evidence="7">
        <name>Mg(2+)</name>
        <dbReference type="ChEBI" id="CHEBI:18420"/>
    </cofactor>
</comment>
<feature type="transmembrane region" description="Helical" evidence="9">
    <location>
        <begin position="72"/>
        <end position="88"/>
    </location>
</feature>
<accession>A0A0G0M3T0</accession>
<keyword evidence="4 9" id="KW-0812">Transmembrane</keyword>
<evidence type="ECO:0000256" key="7">
    <source>
        <dbReference type="PIRSR" id="PIRSR600715-1"/>
    </source>
</evidence>
<evidence type="ECO:0000256" key="9">
    <source>
        <dbReference type="SAM" id="Phobius"/>
    </source>
</evidence>
<dbReference type="GO" id="GO:0046872">
    <property type="term" value="F:metal ion binding"/>
    <property type="evidence" value="ECO:0007669"/>
    <property type="project" value="UniProtKB-KW"/>
</dbReference>
<dbReference type="PATRIC" id="fig|1618345.3.peg.281"/>
<feature type="transmembrane region" description="Helical" evidence="9">
    <location>
        <begin position="100"/>
        <end position="120"/>
    </location>
</feature>
<dbReference type="GO" id="GO:0016780">
    <property type="term" value="F:phosphotransferase activity, for other substituted phosphate groups"/>
    <property type="evidence" value="ECO:0007669"/>
    <property type="project" value="InterPro"/>
</dbReference>
<feature type="transmembrane region" description="Helical" evidence="9">
    <location>
        <begin position="161"/>
        <end position="178"/>
    </location>
</feature>
<feature type="transmembrane region" description="Helical" evidence="9">
    <location>
        <begin position="215"/>
        <end position="231"/>
    </location>
</feature>
<dbReference type="Pfam" id="PF00953">
    <property type="entry name" value="Glycos_transf_4"/>
    <property type="match status" value="1"/>
</dbReference>
<protein>
    <submittedName>
        <fullName evidence="10">Glycosyl transferase, family 4, conserved region</fullName>
    </submittedName>
</protein>
<dbReference type="PANTHER" id="PTHR22926:SF3">
    <property type="entry name" value="UNDECAPRENYL-PHOSPHATE ALPHA-N-ACETYLGLUCOSAMINYL 1-PHOSPHATE TRANSFERASE"/>
    <property type="match status" value="1"/>
</dbReference>
<keyword evidence="2" id="KW-1003">Cell membrane</keyword>
<dbReference type="PANTHER" id="PTHR22926">
    <property type="entry name" value="PHOSPHO-N-ACETYLMURAMOYL-PENTAPEPTIDE-TRANSFERASE"/>
    <property type="match status" value="1"/>
</dbReference>
<keyword evidence="7" id="KW-0479">Metal-binding</keyword>
<dbReference type="GO" id="GO:0044038">
    <property type="term" value="P:cell wall macromolecule biosynthetic process"/>
    <property type="evidence" value="ECO:0007669"/>
    <property type="project" value="TreeGrafter"/>
</dbReference>
<dbReference type="InterPro" id="IPR000715">
    <property type="entry name" value="Glycosyl_transferase_4"/>
</dbReference>
<feature type="transmembrane region" description="Helical" evidence="9">
    <location>
        <begin position="132"/>
        <end position="154"/>
    </location>
</feature>